<comment type="caution">
    <text evidence="1">The sequence shown here is derived from an EMBL/GenBank/DDBJ whole genome shotgun (WGS) entry which is preliminary data.</text>
</comment>
<proteinExistence type="predicted"/>
<evidence type="ECO:0000313" key="2">
    <source>
        <dbReference type="Proteomes" id="UP001231649"/>
    </source>
</evidence>
<dbReference type="Proteomes" id="UP001231649">
    <property type="component" value="Chromosome 21"/>
</dbReference>
<accession>A0ACC2QAD2</accession>
<protein>
    <submittedName>
        <fullName evidence="1">Uncharacterized protein</fullName>
    </submittedName>
</protein>
<organism evidence="1 2">
    <name type="scientific">Mythimna loreyi</name>
    <dbReference type="NCBI Taxonomy" id="667449"/>
    <lineage>
        <taxon>Eukaryota</taxon>
        <taxon>Metazoa</taxon>
        <taxon>Ecdysozoa</taxon>
        <taxon>Arthropoda</taxon>
        <taxon>Hexapoda</taxon>
        <taxon>Insecta</taxon>
        <taxon>Pterygota</taxon>
        <taxon>Neoptera</taxon>
        <taxon>Endopterygota</taxon>
        <taxon>Lepidoptera</taxon>
        <taxon>Glossata</taxon>
        <taxon>Ditrysia</taxon>
        <taxon>Noctuoidea</taxon>
        <taxon>Noctuidae</taxon>
        <taxon>Noctuinae</taxon>
        <taxon>Hadenini</taxon>
        <taxon>Mythimna</taxon>
    </lineage>
</organism>
<gene>
    <name evidence="1" type="ORF">PYW08_008030</name>
</gene>
<name>A0ACC2QAD2_9NEOP</name>
<evidence type="ECO:0000313" key="1">
    <source>
        <dbReference type="EMBL" id="KAJ8712726.1"/>
    </source>
</evidence>
<sequence>MKSVYLWVLIFNLQFVCGQNSTSNCGDVFSFEGVEKGVLRGIISVIKPFDEESVAALEVRINFTIAGSIIDDYRGNVTPTTANLVRKYNHGDHLKYRVHFPPTEQRLPKVTAVIINGNVVCTGIGDDEGLGKRITAISIRHRSSDGNYKPVTKKPVSDSVVTKPVQNHHSIAPAPKPVVHASPDHHISYSPITSDLCGIVADGNRVPLINNGNFYERGEIPWLVAIYRVVENNLQFICGGTLVSDRHVVTAAHCMQRPSVLTPKKEIVVKLGVHSLNDWSDGWIVIRKILAVAIHEEFNPNTLQNDILILTLNQRVDFNRYIRPACLWSGDTDLSYVVGASGVVAGWGDRGTESIEVKQDEPQMVRVTIVSTKECRASKSDFHQLTYNTTLCAGDRNGAGPCKGDSGGGLYLLEGGKWRLRGVVSISVQSENGARTCNLNEYVVYTDTAQFLPWIRNILSEKYYD</sequence>
<reference evidence="1" key="1">
    <citation type="submission" date="2023-03" db="EMBL/GenBank/DDBJ databases">
        <title>Chromosome-level genomes of two armyworms, Mythimna separata and Mythimna loreyi, provide insights into the biosynthesis and reception of sex pheromones.</title>
        <authorList>
            <person name="Zhao H."/>
        </authorList>
    </citation>
    <scope>NUCLEOTIDE SEQUENCE</scope>
    <source>
        <strain evidence="1">BeijingLab</strain>
    </source>
</reference>
<keyword evidence="2" id="KW-1185">Reference proteome</keyword>
<dbReference type="EMBL" id="CM056797">
    <property type="protein sequence ID" value="KAJ8712726.1"/>
    <property type="molecule type" value="Genomic_DNA"/>
</dbReference>